<dbReference type="GO" id="GO:0016787">
    <property type="term" value="F:hydrolase activity"/>
    <property type="evidence" value="ECO:0007669"/>
    <property type="project" value="UniProtKB-KW"/>
</dbReference>
<dbReference type="InParanoid" id="D8Q5N5"/>
<dbReference type="Proteomes" id="UP000007431">
    <property type="component" value="Unassembled WGS sequence"/>
</dbReference>
<evidence type="ECO:0000256" key="2">
    <source>
        <dbReference type="SAM" id="MobiDB-lite"/>
    </source>
</evidence>
<evidence type="ECO:0000313" key="4">
    <source>
        <dbReference type="EMBL" id="EFI96998.1"/>
    </source>
</evidence>
<feature type="domain" description="Serine hydrolase" evidence="3">
    <location>
        <begin position="3"/>
        <end position="218"/>
    </location>
</feature>
<dbReference type="PANTHER" id="PTHR48070">
    <property type="entry name" value="ESTERASE OVCA2"/>
    <property type="match status" value="1"/>
</dbReference>
<dbReference type="VEuPathDB" id="FungiDB:SCHCODRAFT_02625323"/>
<evidence type="ECO:0000259" key="3">
    <source>
        <dbReference type="Pfam" id="PF03959"/>
    </source>
</evidence>
<organism evidence="5">
    <name type="scientific">Schizophyllum commune (strain H4-8 / FGSC 9210)</name>
    <name type="common">Split gill fungus</name>
    <dbReference type="NCBI Taxonomy" id="578458"/>
    <lineage>
        <taxon>Eukaryota</taxon>
        <taxon>Fungi</taxon>
        <taxon>Dikarya</taxon>
        <taxon>Basidiomycota</taxon>
        <taxon>Agaricomycotina</taxon>
        <taxon>Agaricomycetes</taxon>
        <taxon>Agaricomycetidae</taxon>
        <taxon>Agaricales</taxon>
        <taxon>Schizophyllaceae</taxon>
        <taxon>Schizophyllum</taxon>
    </lineage>
</organism>
<keyword evidence="1" id="KW-0378">Hydrolase</keyword>
<name>D8Q5N5_SCHCM</name>
<protein>
    <recommendedName>
        <fullName evidence="3">Serine hydrolase domain-containing protein</fullName>
    </recommendedName>
</protein>
<dbReference type="HOGENOM" id="CLU_051938_2_1_1"/>
<dbReference type="PANTHER" id="PTHR48070:SF6">
    <property type="entry name" value="ESTERASE OVCA2"/>
    <property type="match status" value="1"/>
</dbReference>
<dbReference type="InterPro" id="IPR050593">
    <property type="entry name" value="LovG"/>
</dbReference>
<dbReference type="GO" id="GO:0005737">
    <property type="term" value="C:cytoplasm"/>
    <property type="evidence" value="ECO:0007669"/>
    <property type="project" value="TreeGrafter"/>
</dbReference>
<feature type="compositionally biased region" description="Low complexity" evidence="2">
    <location>
        <begin position="239"/>
        <end position="250"/>
    </location>
</feature>
<dbReference type="SUPFAM" id="SSF53474">
    <property type="entry name" value="alpha/beta-Hydrolases"/>
    <property type="match status" value="1"/>
</dbReference>
<dbReference type="EMBL" id="GL377306">
    <property type="protein sequence ID" value="EFI96998.1"/>
    <property type="molecule type" value="Genomic_DNA"/>
</dbReference>
<reference evidence="4 5" key="1">
    <citation type="journal article" date="2010" name="Nat. Biotechnol.">
        <title>Genome sequence of the model mushroom Schizophyllum commune.</title>
        <authorList>
            <person name="Ohm R.A."/>
            <person name="de Jong J.F."/>
            <person name="Lugones L.G."/>
            <person name="Aerts A."/>
            <person name="Kothe E."/>
            <person name="Stajich J.E."/>
            <person name="de Vries R.P."/>
            <person name="Record E."/>
            <person name="Levasseur A."/>
            <person name="Baker S.E."/>
            <person name="Bartholomew K.A."/>
            <person name="Coutinho P.M."/>
            <person name="Erdmann S."/>
            <person name="Fowler T.J."/>
            <person name="Gathman A.C."/>
            <person name="Lombard V."/>
            <person name="Henrissat B."/>
            <person name="Knabe N."/>
            <person name="Kuees U."/>
            <person name="Lilly W.W."/>
            <person name="Lindquist E."/>
            <person name="Lucas S."/>
            <person name="Magnuson J.K."/>
            <person name="Piumi F."/>
            <person name="Raudaskoski M."/>
            <person name="Salamov A."/>
            <person name="Schmutz J."/>
            <person name="Schwarze F.W.M.R."/>
            <person name="vanKuyk P.A."/>
            <person name="Horton J.S."/>
            <person name="Grigoriev I.V."/>
            <person name="Woesten H.A.B."/>
        </authorList>
    </citation>
    <scope>NUCLEOTIDE SEQUENCE [LARGE SCALE GENOMIC DNA]</scope>
    <source>
        <strain evidence="5">H4-8 / FGSC 9210</strain>
    </source>
</reference>
<sequence length="250" mass="27165">MARTILVLHGYAQNGLIFSKRIAALRKQCKGIDFADLSCAAVFADGPVVLDPTDAFAPTKNYDGVRDPPLEDPMQDLRGWTEPWKVDGIDKSLAVLRDLVKGKKFDGIFGFSQGAAVAALFAAILEKPETYPDILVDGKPPHPPFEFCLAASGYRLQDPRFDAVYGSGFATPTLHLIGKADNFVSSELTQSLVDISTNKRVEYHDGGHFVPSKTPWRKFLQAYLTDHTTTAEAPKDEPPASGTATPTTPA</sequence>
<evidence type="ECO:0000256" key="1">
    <source>
        <dbReference type="ARBA" id="ARBA00022801"/>
    </source>
</evidence>
<accession>D8Q5N5</accession>
<feature type="non-terminal residue" evidence="4">
    <location>
        <position position="250"/>
    </location>
</feature>
<dbReference type="GO" id="GO:0005634">
    <property type="term" value="C:nucleus"/>
    <property type="evidence" value="ECO:0007669"/>
    <property type="project" value="TreeGrafter"/>
</dbReference>
<dbReference type="InterPro" id="IPR029058">
    <property type="entry name" value="AB_hydrolase_fold"/>
</dbReference>
<dbReference type="OMA" id="FRDPTIC"/>
<dbReference type="AlphaFoldDB" id="D8Q5N5"/>
<dbReference type="STRING" id="578458.D8Q5N5"/>
<dbReference type="Gene3D" id="3.40.50.1820">
    <property type="entry name" value="alpha/beta hydrolase"/>
    <property type="match status" value="1"/>
</dbReference>
<dbReference type="Pfam" id="PF03959">
    <property type="entry name" value="FSH1"/>
    <property type="match status" value="1"/>
</dbReference>
<feature type="region of interest" description="Disordered" evidence="2">
    <location>
        <begin position="228"/>
        <end position="250"/>
    </location>
</feature>
<gene>
    <name evidence="4" type="ORF">SCHCODRAFT_109278</name>
</gene>
<proteinExistence type="predicted"/>
<dbReference type="eggNOG" id="KOG2551">
    <property type="taxonomic scope" value="Eukaryota"/>
</dbReference>
<evidence type="ECO:0000313" key="5">
    <source>
        <dbReference type="Proteomes" id="UP000007431"/>
    </source>
</evidence>
<dbReference type="InterPro" id="IPR005645">
    <property type="entry name" value="FSH-like_dom"/>
</dbReference>
<keyword evidence="5" id="KW-1185">Reference proteome</keyword>